<keyword evidence="2" id="KW-0547">Nucleotide-binding</keyword>
<keyword evidence="6" id="KW-1185">Reference proteome</keyword>
<organism evidence="5 6">
    <name type="scientific">Cotonvirus japonicus</name>
    <dbReference type="NCBI Taxonomy" id="2811091"/>
    <lineage>
        <taxon>Viruses</taxon>
        <taxon>Varidnaviria</taxon>
        <taxon>Bamfordvirae</taxon>
        <taxon>Nucleocytoviricota</taxon>
        <taxon>Megaviricetes</taxon>
        <taxon>Imitervirales</taxon>
        <taxon>Mimiviridae</taxon>
        <taxon>Megamimivirinae</taxon>
        <taxon>Cotonvirus</taxon>
        <taxon>Cotonvirus japonicum</taxon>
    </lineage>
</organism>
<dbReference type="GeneID" id="80558129"/>
<dbReference type="InterPro" id="IPR027417">
    <property type="entry name" value="P-loop_NTPase"/>
</dbReference>
<dbReference type="Pfam" id="PF00004">
    <property type="entry name" value="AAA"/>
    <property type="match status" value="1"/>
</dbReference>
<dbReference type="InterPro" id="IPR000641">
    <property type="entry name" value="CbxX/CfxQ"/>
</dbReference>
<comment type="similarity">
    <text evidence="1">Belongs to the CbxX/CfxQ family.</text>
</comment>
<dbReference type="InterPro" id="IPR050773">
    <property type="entry name" value="CbxX/CfxQ_RuBisCO_ESX"/>
</dbReference>
<name>A0ABM7NRZ3_9VIRU</name>
<evidence type="ECO:0000256" key="3">
    <source>
        <dbReference type="ARBA" id="ARBA00022840"/>
    </source>
</evidence>
<dbReference type="EMBL" id="AP024483">
    <property type="protein sequence ID" value="BCS82924.1"/>
    <property type="molecule type" value="Genomic_DNA"/>
</dbReference>
<dbReference type="SUPFAM" id="SSF52540">
    <property type="entry name" value="P-loop containing nucleoside triphosphate hydrolases"/>
    <property type="match status" value="1"/>
</dbReference>
<proteinExistence type="inferred from homology"/>
<evidence type="ECO:0000259" key="4">
    <source>
        <dbReference type="Pfam" id="PF00004"/>
    </source>
</evidence>
<dbReference type="PANTHER" id="PTHR43392:SF2">
    <property type="entry name" value="AAA-TYPE ATPASE FAMILY PROTEIN _ ANKYRIN REPEAT FAMILY PROTEIN"/>
    <property type="match status" value="1"/>
</dbReference>
<dbReference type="Gene3D" id="3.40.50.300">
    <property type="entry name" value="P-loop containing nucleotide triphosphate hydrolases"/>
    <property type="match status" value="1"/>
</dbReference>
<sequence length="397" mass="45649">MKRSWNQISNSKINQTDKNNSAKKINIDNSLPKIFFFLNDVNDINEIINTDPPDDNPIPPLCSGINCDHDEWSLNVPVIPDKFSHKKNINLQDLIDLGECYHCKLQQTFHGLSLERLSILRDSLIKLEKVIGMNSVKENFCEQIIYFLLDLEPNPAEMLHTIIEGPPGVGKTHVIGILAEIYTKMGYLTSGKINKIKLNDLKGKYVGHSAPLTQKAIDDSIGGILLLDEFYSLGSEGILDSFSKEIIDTLNRNLTENAGKFVCMIAGYGDQIEKCIFSHNIGLKSRFRFKFKIDSYNYQELFKIFFTKVIQDGWLLTDENEICDFFKLHCEKFKYYGRDMETLLFHTKIAHSKRIIFEPKQTNKIINLSDMEMGLQRFMVHNYTDIVSDISHTQIYL</sequence>
<accession>A0ABM7NRZ3</accession>
<evidence type="ECO:0000313" key="5">
    <source>
        <dbReference type="EMBL" id="BCS82924.1"/>
    </source>
</evidence>
<dbReference type="PRINTS" id="PR00819">
    <property type="entry name" value="CBXCFQXSUPER"/>
</dbReference>
<dbReference type="InterPro" id="IPR003959">
    <property type="entry name" value="ATPase_AAA_core"/>
</dbReference>
<protein>
    <submittedName>
        <fullName evidence="5">CfxQ-like protein</fullName>
    </submittedName>
</protein>
<dbReference type="Proteomes" id="UP001321479">
    <property type="component" value="Segment"/>
</dbReference>
<reference evidence="5 6" key="1">
    <citation type="submission" date="2021-02" db="EMBL/GenBank/DDBJ databases">
        <title>Cotonvirus japonicus, which uses Golgi apparatus of host cells for its virion factory, phylogenetically links tailed tupanvirus and icosahedral mimivirus.</title>
        <authorList>
            <person name="Takahashi H."/>
            <person name="Fukaya S."/>
            <person name="Song C."/>
            <person name="Murata K."/>
            <person name="Takemura M."/>
        </authorList>
    </citation>
    <scope>NUCLEOTIDE SEQUENCE [LARGE SCALE GENOMIC DNA]</scope>
</reference>
<evidence type="ECO:0000313" key="6">
    <source>
        <dbReference type="Proteomes" id="UP001321479"/>
    </source>
</evidence>
<dbReference type="PANTHER" id="PTHR43392">
    <property type="entry name" value="AAA-TYPE ATPASE FAMILY PROTEIN / ANKYRIN REPEAT FAMILY PROTEIN"/>
    <property type="match status" value="1"/>
</dbReference>
<dbReference type="CDD" id="cd00009">
    <property type="entry name" value="AAA"/>
    <property type="match status" value="1"/>
</dbReference>
<keyword evidence="3" id="KW-0067">ATP-binding</keyword>
<dbReference type="RefSeq" id="YP_010841532.1">
    <property type="nucleotide sequence ID" value="NC_079139.1"/>
</dbReference>
<feature type="domain" description="ATPase AAA-type core" evidence="4">
    <location>
        <begin position="163"/>
        <end position="266"/>
    </location>
</feature>
<evidence type="ECO:0000256" key="2">
    <source>
        <dbReference type="ARBA" id="ARBA00022741"/>
    </source>
</evidence>
<evidence type="ECO:0000256" key="1">
    <source>
        <dbReference type="ARBA" id="ARBA00010378"/>
    </source>
</evidence>